<evidence type="ECO:0000313" key="1">
    <source>
        <dbReference type="EMBL" id="KMT21614.1"/>
    </source>
</evidence>
<comment type="caution">
    <text evidence="1">The sequence shown here is derived from an EMBL/GenBank/DDBJ whole genome shotgun (WGS) entry which is preliminary data.</text>
</comment>
<dbReference type="RefSeq" id="WP_048571034.1">
    <property type="nucleotide sequence ID" value="NZ_LFVU01000027.1"/>
</dbReference>
<evidence type="ECO:0000313" key="2">
    <source>
        <dbReference type="Proteomes" id="UP000036756"/>
    </source>
</evidence>
<name>A0A0J8DBC8_CLOCY</name>
<gene>
    <name evidence="1" type="ORF">CLCY_2c03760</name>
</gene>
<dbReference type="EMBL" id="LFVU01000027">
    <property type="protein sequence ID" value="KMT21614.1"/>
    <property type="molecule type" value="Genomic_DNA"/>
</dbReference>
<dbReference type="AlphaFoldDB" id="A0A0J8DBC8"/>
<reference evidence="1 2" key="1">
    <citation type="submission" date="2015-06" db="EMBL/GenBank/DDBJ databases">
        <title>Draft genome sequence of the purine-degrading Clostridium cylindrosporum HC-1 (DSM 605).</title>
        <authorList>
            <person name="Poehlein A."/>
            <person name="Schiel-Bengelsdorf B."/>
            <person name="Bengelsdorf F."/>
            <person name="Daniel R."/>
            <person name="Duerre P."/>
        </authorList>
    </citation>
    <scope>NUCLEOTIDE SEQUENCE [LARGE SCALE GENOMIC DNA]</scope>
    <source>
        <strain evidence="1 2">DSM 605</strain>
    </source>
</reference>
<keyword evidence="2" id="KW-1185">Reference proteome</keyword>
<protein>
    <submittedName>
        <fullName evidence="1">Uncharacterized protein</fullName>
    </submittedName>
</protein>
<dbReference type="Proteomes" id="UP000036756">
    <property type="component" value="Unassembled WGS sequence"/>
</dbReference>
<sequence length="100" mass="11227">MIGNLNMSSDISKDGAKKHLLTLESYSIDEFNKKFDLNIKEESDLDDFVSELNSSGIFHCSSAAENKDASMPTPVYVDDSSKETYKHMQVNNFITVVKVK</sequence>
<proteinExistence type="predicted"/>
<dbReference type="PATRIC" id="fig|1121307.3.peg.1234"/>
<accession>A0A0J8DBC8</accession>
<organism evidence="1 2">
    <name type="scientific">Clostridium cylindrosporum DSM 605</name>
    <dbReference type="NCBI Taxonomy" id="1121307"/>
    <lineage>
        <taxon>Bacteria</taxon>
        <taxon>Bacillati</taxon>
        <taxon>Bacillota</taxon>
        <taxon>Clostridia</taxon>
        <taxon>Eubacteriales</taxon>
        <taxon>Clostridiaceae</taxon>
        <taxon>Clostridium</taxon>
    </lineage>
</organism>